<dbReference type="SMART" id="SM00028">
    <property type="entry name" value="TPR"/>
    <property type="match status" value="5"/>
</dbReference>
<comment type="similarity">
    <text evidence="2">Belongs to the glycosyltransferase 41 family. O-GlcNAc transferase subfamily.</text>
</comment>
<evidence type="ECO:0000259" key="9">
    <source>
        <dbReference type="Pfam" id="PF13844"/>
    </source>
</evidence>
<dbReference type="InterPro" id="IPR019734">
    <property type="entry name" value="TPR_rpt"/>
</dbReference>
<feature type="domain" description="O-GlcNAc transferase C-terminal" evidence="9">
    <location>
        <begin position="209"/>
        <end position="363"/>
    </location>
</feature>
<evidence type="ECO:0000256" key="3">
    <source>
        <dbReference type="ARBA" id="ARBA00011970"/>
    </source>
</evidence>
<dbReference type="Pfam" id="PF00515">
    <property type="entry name" value="TPR_1"/>
    <property type="match status" value="1"/>
</dbReference>
<evidence type="ECO:0000256" key="5">
    <source>
        <dbReference type="ARBA" id="ARBA00022679"/>
    </source>
</evidence>
<dbReference type="InterPro" id="IPR051939">
    <property type="entry name" value="Glycosyltr_41/O-GlcNAc_trsf"/>
</dbReference>
<organism evidence="10 11">
    <name type="scientific">Niveibacterium umoris</name>
    <dbReference type="NCBI Taxonomy" id="1193620"/>
    <lineage>
        <taxon>Bacteria</taxon>
        <taxon>Pseudomonadati</taxon>
        <taxon>Pseudomonadota</taxon>
        <taxon>Betaproteobacteria</taxon>
        <taxon>Rhodocyclales</taxon>
        <taxon>Rhodocyclaceae</taxon>
        <taxon>Niveibacterium</taxon>
    </lineage>
</organism>
<name>A0A840BSE2_9RHOO</name>
<comment type="caution">
    <text evidence="10">The sequence shown here is derived from an EMBL/GenBank/DDBJ whole genome shotgun (WGS) entry which is preliminary data.</text>
</comment>
<keyword evidence="5 10" id="KW-0808">Transferase</keyword>
<evidence type="ECO:0000256" key="4">
    <source>
        <dbReference type="ARBA" id="ARBA00022676"/>
    </source>
</evidence>
<evidence type="ECO:0000256" key="8">
    <source>
        <dbReference type="PROSITE-ProRule" id="PRU00339"/>
    </source>
</evidence>
<keyword evidence="11" id="KW-1185">Reference proteome</keyword>
<dbReference type="Proteomes" id="UP000561045">
    <property type="component" value="Unassembled WGS sequence"/>
</dbReference>
<dbReference type="PANTHER" id="PTHR44835:SF1">
    <property type="entry name" value="PROTEIN O-GLCNAC TRANSFERASE"/>
    <property type="match status" value="1"/>
</dbReference>
<sequence length="578" mass="61619">MTQGLIERARAALTQGLLPTAVDAAQAAIAENPLDPDAWELAGLAHFRLADYGRAAECFRRVTDLAPERATAWSNCAAALNHTGAVREAIVAGRRAVALAPGIEALNNLGAALDHDGQAAQAAECYRQALAIAPSGVLWNNLGNALKGAGDLQGAIAAYRRAAELDPALLRAQSNLMLVLNYSGDVSPAETLGVARRVGEALLHGRAPFPARSAAGGPLVRVGFVGADFYNHPVGRLILPVLEARTRGRTHWTLYAQNTVRDRYSERLRAAADAWVDIAALNDDALGDRVASDGIDVLVDLSGHTAGNRLPVFARRAAPVQLSWLGYAGTTGVSAIDGVIVDHDVVPPGAEAFFSEPVLHLNRPYVAYGAPESEVPCGDPPCLRNGYVTFGAFNNPAKTTPAVIALWSRLLQRLPGARILFKSRCYGDATHCEALRAQFARHGIDAERLVFEGISFGADYFASFNRVDIALDPFPFNGLMTTLDTVWMGVPVVTRAAAIGMLGRHGLLVAHAVRAPEWVASTDEAYLDAATRLAHDPSTLIMWRCCLRDALKRSALCDASGLAGALERVFLSLVEAKR</sequence>
<dbReference type="Gene3D" id="3.40.50.2000">
    <property type="entry name" value="Glycogen Phosphorylase B"/>
    <property type="match status" value="1"/>
</dbReference>
<evidence type="ECO:0000256" key="1">
    <source>
        <dbReference type="ARBA" id="ARBA00004922"/>
    </source>
</evidence>
<dbReference type="GO" id="GO:0097363">
    <property type="term" value="F:protein O-acetylglucosaminyltransferase activity"/>
    <property type="evidence" value="ECO:0007669"/>
    <property type="project" value="UniProtKB-EC"/>
</dbReference>
<feature type="repeat" description="TPR" evidence="8">
    <location>
        <begin position="136"/>
        <end position="169"/>
    </location>
</feature>
<dbReference type="RefSeq" id="WP_183637400.1">
    <property type="nucleotide sequence ID" value="NZ_BAABLE010000008.1"/>
</dbReference>
<keyword evidence="7 8" id="KW-0802">TPR repeat</keyword>
<dbReference type="PANTHER" id="PTHR44835">
    <property type="entry name" value="UDP-N-ACETYLGLUCOSAMINE--PEPTIDE N-ACETYLGLUCOSAMINYLTRANSFERASE SPINDLY-RELATED"/>
    <property type="match status" value="1"/>
</dbReference>
<evidence type="ECO:0000256" key="6">
    <source>
        <dbReference type="ARBA" id="ARBA00022737"/>
    </source>
</evidence>
<accession>A0A840BSE2</accession>
<feature type="domain" description="O-GlcNAc transferase C-terminal" evidence="9">
    <location>
        <begin position="385"/>
        <end position="559"/>
    </location>
</feature>
<dbReference type="UniPathway" id="UPA00378"/>
<dbReference type="EC" id="2.4.1.255" evidence="3"/>
<proteinExistence type="inferred from homology"/>
<dbReference type="Pfam" id="PF13844">
    <property type="entry name" value="Glyco_transf_41"/>
    <property type="match status" value="2"/>
</dbReference>
<dbReference type="EMBL" id="JACIET010000003">
    <property type="protein sequence ID" value="MBB4014592.1"/>
    <property type="molecule type" value="Genomic_DNA"/>
</dbReference>
<dbReference type="AlphaFoldDB" id="A0A840BSE2"/>
<dbReference type="Gene3D" id="3.40.50.11380">
    <property type="match status" value="1"/>
</dbReference>
<dbReference type="PROSITE" id="PS50005">
    <property type="entry name" value="TPR"/>
    <property type="match status" value="2"/>
</dbReference>
<gene>
    <name evidence="10" type="ORF">GGR36_003948</name>
</gene>
<comment type="pathway">
    <text evidence="1">Protein modification; protein glycosylation.</text>
</comment>
<dbReference type="InterPro" id="IPR029489">
    <property type="entry name" value="OGT/SEC/SPY_C"/>
</dbReference>
<evidence type="ECO:0000313" key="10">
    <source>
        <dbReference type="EMBL" id="MBB4014592.1"/>
    </source>
</evidence>
<keyword evidence="6" id="KW-0677">Repeat</keyword>
<dbReference type="Pfam" id="PF07719">
    <property type="entry name" value="TPR_2"/>
    <property type="match status" value="1"/>
</dbReference>
<evidence type="ECO:0000256" key="7">
    <source>
        <dbReference type="ARBA" id="ARBA00022803"/>
    </source>
</evidence>
<reference evidence="10 11" key="1">
    <citation type="submission" date="2020-08" db="EMBL/GenBank/DDBJ databases">
        <title>Genomic Encyclopedia of Type Strains, Phase IV (KMG-IV): sequencing the most valuable type-strain genomes for metagenomic binning, comparative biology and taxonomic classification.</title>
        <authorList>
            <person name="Goeker M."/>
        </authorList>
    </citation>
    <scope>NUCLEOTIDE SEQUENCE [LARGE SCALE GENOMIC DNA]</scope>
    <source>
        <strain evidence="10 11">DSM 106739</strain>
    </source>
</reference>
<dbReference type="InterPro" id="IPR011990">
    <property type="entry name" value="TPR-like_helical_dom_sf"/>
</dbReference>
<keyword evidence="4" id="KW-0328">Glycosyltransferase</keyword>
<dbReference type="SUPFAM" id="SSF48452">
    <property type="entry name" value="TPR-like"/>
    <property type="match status" value="1"/>
</dbReference>
<dbReference type="Pfam" id="PF13432">
    <property type="entry name" value="TPR_16"/>
    <property type="match status" value="1"/>
</dbReference>
<evidence type="ECO:0000256" key="2">
    <source>
        <dbReference type="ARBA" id="ARBA00005386"/>
    </source>
</evidence>
<evidence type="ECO:0000313" key="11">
    <source>
        <dbReference type="Proteomes" id="UP000561045"/>
    </source>
</evidence>
<feature type="repeat" description="TPR" evidence="8">
    <location>
        <begin position="36"/>
        <end position="69"/>
    </location>
</feature>
<protein>
    <recommendedName>
        <fullName evidence="3">protein O-GlcNAc transferase</fullName>
        <ecNumber evidence="3">2.4.1.255</ecNumber>
    </recommendedName>
</protein>
<dbReference type="InterPro" id="IPR013105">
    <property type="entry name" value="TPR_2"/>
</dbReference>
<dbReference type="Gene3D" id="1.25.40.10">
    <property type="entry name" value="Tetratricopeptide repeat domain"/>
    <property type="match status" value="2"/>
</dbReference>